<dbReference type="AlphaFoldDB" id="A0A382PJN3"/>
<protein>
    <submittedName>
        <fullName evidence="1">Uncharacterized protein</fullName>
    </submittedName>
</protein>
<reference evidence="1" key="1">
    <citation type="submission" date="2018-05" db="EMBL/GenBank/DDBJ databases">
        <authorList>
            <person name="Lanie J.A."/>
            <person name="Ng W.-L."/>
            <person name="Kazmierczak K.M."/>
            <person name="Andrzejewski T.M."/>
            <person name="Davidsen T.M."/>
            <person name="Wayne K.J."/>
            <person name="Tettelin H."/>
            <person name="Glass J.I."/>
            <person name="Rusch D."/>
            <person name="Podicherti R."/>
            <person name="Tsui H.-C.T."/>
            <person name="Winkler M.E."/>
        </authorList>
    </citation>
    <scope>NUCLEOTIDE SEQUENCE</scope>
</reference>
<organism evidence="1">
    <name type="scientific">marine metagenome</name>
    <dbReference type="NCBI Taxonomy" id="408172"/>
    <lineage>
        <taxon>unclassified sequences</taxon>
        <taxon>metagenomes</taxon>
        <taxon>ecological metagenomes</taxon>
    </lineage>
</organism>
<proteinExistence type="predicted"/>
<evidence type="ECO:0000313" key="1">
    <source>
        <dbReference type="EMBL" id="SVC72878.1"/>
    </source>
</evidence>
<dbReference type="EMBL" id="UINC01107477">
    <property type="protein sequence ID" value="SVC72878.1"/>
    <property type="molecule type" value="Genomic_DNA"/>
</dbReference>
<gene>
    <name evidence="1" type="ORF">METZ01_LOCUS325732</name>
</gene>
<name>A0A382PJN3_9ZZZZ</name>
<sequence>MAHSTWDHRHWVIIPVTELENVDFSQVCETSIDTVRKSVDETQTFVKWDGESMPATVTALENKSEVYSHAEILAILATEAWTNPDPPHGV</sequence>
<accession>A0A382PJN3</accession>